<dbReference type="EMBL" id="KQ086056">
    <property type="protein sequence ID" value="KLO09408.1"/>
    <property type="molecule type" value="Genomic_DNA"/>
</dbReference>
<dbReference type="InParanoid" id="A0A0H2RJ35"/>
<dbReference type="InterPro" id="IPR040347">
    <property type="entry name" value="YBP1/2"/>
</dbReference>
<name>A0A0H2RJ35_9AGAM</name>
<dbReference type="GO" id="GO:0005737">
    <property type="term" value="C:cytoplasm"/>
    <property type="evidence" value="ECO:0007669"/>
    <property type="project" value="TreeGrafter"/>
</dbReference>
<evidence type="ECO:0000313" key="2">
    <source>
        <dbReference type="Proteomes" id="UP000053477"/>
    </source>
</evidence>
<dbReference type="STRING" id="27342.A0A0H2RJ35"/>
<evidence type="ECO:0008006" key="3">
    <source>
        <dbReference type="Google" id="ProtNLM"/>
    </source>
</evidence>
<gene>
    <name evidence="1" type="ORF">SCHPADRAFT_916667</name>
</gene>
<dbReference type="PANTHER" id="PTHR28020:SF1">
    <property type="entry name" value="YAP1-BINDING PROTEIN 1-RELATED"/>
    <property type="match status" value="1"/>
</dbReference>
<reference evidence="1 2" key="1">
    <citation type="submission" date="2015-04" db="EMBL/GenBank/DDBJ databases">
        <title>Complete genome sequence of Schizopora paradoxa KUC8140, a cosmopolitan wood degrader in East Asia.</title>
        <authorList>
            <consortium name="DOE Joint Genome Institute"/>
            <person name="Min B."/>
            <person name="Park H."/>
            <person name="Jang Y."/>
            <person name="Kim J.-J."/>
            <person name="Kim K.H."/>
            <person name="Pangilinan J."/>
            <person name="Lipzen A."/>
            <person name="Riley R."/>
            <person name="Grigoriev I.V."/>
            <person name="Spatafora J.W."/>
            <person name="Choi I.-G."/>
        </authorList>
    </citation>
    <scope>NUCLEOTIDE SEQUENCE [LARGE SCALE GENOMIC DNA]</scope>
    <source>
        <strain evidence="1 2">KUC8140</strain>
    </source>
</reference>
<dbReference type="Pfam" id="PF08568">
    <property type="entry name" value="Kinetochor_Ybp2"/>
    <property type="match status" value="1"/>
</dbReference>
<evidence type="ECO:0000313" key="1">
    <source>
        <dbReference type="EMBL" id="KLO09408.1"/>
    </source>
</evidence>
<organism evidence="1 2">
    <name type="scientific">Schizopora paradoxa</name>
    <dbReference type="NCBI Taxonomy" id="27342"/>
    <lineage>
        <taxon>Eukaryota</taxon>
        <taxon>Fungi</taxon>
        <taxon>Dikarya</taxon>
        <taxon>Basidiomycota</taxon>
        <taxon>Agaricomycotina</taxon>
        <taxon>Agaricomycetes</taxon>
        <taxon>Hymenochaetales</taxon>
        <taxon>Schizoporaceae</taxon>
        <taxon>Schizopora</taxon>
    </lineage>
</organism>
<dbReference type="Proteomes" id="UP000053477">
    <property type="component" value="Unassembled WGS sequence"/>
</dbReference>
<accession>A0A0H2RJ35</accession>
<dbReference type="InterPro" id="IPR013877">
    <property type="entry name" value="YAP-bd/ALF4/Glomulin"/>
</dbReference>
<sequence length="553" mass="61325">MEGKINDETHGELEDFLRSKLLEADSDADIDIGVDLTALITNAVLDSNPKYSLEGIRHCIANMGLASKLDALSAIPMLVDSIQPGAEGLLDLVGECGNAKEVTISVQEELERLKIRFSNDDDDNEQEQNEQEEKKCSSATQFIRLLNLYSQAIPRLKLRKKTATDTLKSLFGDLGLLFYAFTTETDVEEAEGVFIAFSRLVHVSKSWSEIQTINESSEINGYLLELLCDAIAPLSHHFSMGLAQSKFDAAFPRLRGNTKPANTRHTETSLKCLSCTCERISLETRPGTLQLLAYSWPTLEFSESSYQQLLSRTLPLLIDSISNGRPAVDESLFIILSSLHPNKVSPSYATQEWDSTFVMPLVNALSMLACGHPDGQIRLIAFRAVGGLLYHLPPLAHLQVLHDLLTDTDLPHMRIAAVGLLKDAVLSALASPSSNVFASPILLQTFGSVVLRPEPPDLFSQSILLEEFDEMDERKRLVECLSFYYVLLLRDVDNRTGVRDSTQLKTVERDLLKPLQSQLEKWEDGGITMSLAALTTSLERVSNAIDEIRSLTL</sequence>
<keyword evidence="2" id="KW-1185">Reference proteome</keyword>
<dbReference type="PANTHER" id="PTHR28020">
    <property type="entry name" value="YAP1-BINDING PROTEIN 1-RELATED"/>
    <property type="match status" value="1"/>
</dbReference>
<dbReference type="AlphaFoldDB" id="A0A0H2RJ35"/>
<dbReference type="InterPro" id="IPR016024">
    <property type="entry name" value="ARM-type_fold"/>
</dbReference>
<protein>
    <recommendedName>
        <fullName evidence="3">DUF1760-domain-containing protein</fullName>
    </recommendedName>
</protein>
<proteinExistence type="predicted"/>
<dbReference type="GO" id="GO:0034599">
    <property type="term" value="P:cellular response to oxidative stress"/>
    <property type="evidence" value="ECO:0007669"/>
    <property type="project" value="InterPro"/>
</dbReference>
<dbReference type="OrthoDB" id="5396786at2759"/>
<dbReference type="SUPFAM" id="SSF48371">
    <property type="entry name" value="ARM repeat"/>
    <property type="match status" value="1"/>
</dbReference>